<dbReference type="InterPro" id="IPR050490">
    <property type="entry name" value="Bact_solute-bd_prot1"/>
</dbReference>
<evidence type="ECO:0000313" key="8">
    <source>
        <dbReference type="EMBL" id="EMS72660.1"/>
    </source>
</evidence>
<evidence type="ECO:0000256" key="1">
    <source>
        <dbReference type="ARBA" id="ARBA00022475"/>
    </source>
</evidence>
<feature type="signal peptide" evidence="7">
    <location>
        <begin position="1"/>
        <end position="28"/>
    </location>
</feature>
<accession>S0FKB9</accession>
<evidence type="ECO:0000256" key="3">
    <source>
        <dbReference type="ARBA" id="ARBA00023136"/>
    </source>
</evidence>
<dbReference type="Gene3D" id="3.40.190.10">
    <property type="entry name" value="Periplasmic binding protein-like II"/>
    <property type="match status" value="2"/>
</dbReference>
<gene>
    <name evidence="8" type="ORF">CTER_1402</name>
</gene>
<evidence type="ECO:0000313" key="9">
    <source>
        <dbReference type="Proteomes" id="UP000014155"/>
    </source>
</evidence>
<evidence type="ECO:0000256" key="4">
    <source>
        <dbReference type="ARBA" id="ARBA00023139"/>
    </source>
</evidence>
<dbReference type="PATRIC" id="fig|1195236.3.peg.1720"/>
<evidence type="ECO:0000256" key="6">
    <source>
        <dbReference type="SAM" id="MobiDB-lite"/>
    </source>
</evidence>
<name>S0FKB9_RUMCE</name>
<keyword evidence="9" id="KW-1185">Reference proteome</keyword>
<sequence>MKRKLLLICTFAVTLLFVLTSCGTSQQTADTATGTSNTSESTTPLSTEPITLTFFDKNTSDAFDNPVAKKITEKTGINIEIQQPTGNPEEKLSLMLTSGDLPDVVLMDRRSDTVKKYIAAGALVQLNDLINKFGPDITKMYGDVLTKSRYTDGKNYYLNNWYGIDPDPDRGINMRMDLLEELGYGEKAAKGDYFTQDEFIKILTDFKEKYSTAGKPAIPFTINGEYMETVMSTFRGMYGMKTYYEDGDKILLSVRDPHYLEMVKFINQLYLKGLLDKEWAVNKEDIFKQKLSSGQVLASNGGLPSDVNGIFLEDEGKDTNKQFYMFKVVAPGIDPSKTTFSPRSSLGWDAIGITVKNKHPEETIKLFNYLASEEGQYLLMWGVEGVHWDMVNGKHTPKPEIIPGFKDNWAEYSKSTGIRKWSWFIKNGYGSDGTPYDLVTKYDVDKITQHARISMANSTWDTAPYDNIGPAGGTQEALIEQKLKDIMDSGFSKMVYAKSSAEVDTEYQKMLGELAANKANVVEDLYTKNYKAQLALWK</sequence>
<dbReference type="Proteomes" id="UP000014155">
    <property type="component" value="Unassembled WGS sequence"/>
</dbReference>
<keyword evidence="4" id="KW-0564">Palmitate</keyword>
<dbReference type="InterPro" id="IPR006059">
    <property type="entry name" value="SBP"/>
</dbReference>
<comment type="caution">
    <text evidence="8">The sequence shown here is derived from an EMBL/GenBank/DDBJ whole genome shotgun (WGS) entry which is preliminary data.</text>
</comment>
<proteinExistence type="predicted"/>
<keyword evidence="2 7" id="KW-0732">Signal</keyword>
<reference evidence="8 9" key="1">
    <citation type="journal article" date="2013" name="Genome Announc.">
        <title>Draft Genome Sequence of the Cellulolytic, Mesophilic, Anaerobic Bacterium Clostridium termitidis Strain CT1112 (DSM 5398).</title>
        <authorList>
            <person name="Lal S."/>
            <person name="Ramachandran U."/>
            <person name="Zhang X."/>
            <person name="Munir R."/>
            <person name="Sparling R."/>
            <person name="Levin D.B."/>
        </authorList>
    </citation>
    <scope>NUCLEOTIDE SEQUENCE [LARGE SCALE GENOMIC DNA]</scope>
    <source>
        <strain evidence="8 9">CT1112</strain>
    </source>
</reference>
<feature type="region of interest" description="Disordered" evidence="6">
    <location>
        <begin position="27"/>
        <end position="46"/>
    </location>
</feature>
<organism evidence="8 9">
    <name type="scientific">Ruminiclostridium cellobioparum subsp. termitidis CT1112</name>
    <dbReference type="NCBI Taxonomy" id="1195236"/>
    <lineage>
        <taxon>Bacteria</taxon>
        <taxon>Bacillati</taxon>
        <taxon>Bacillota</taxon>
        <taxon>Clostridia</taxon>
        <taxon>Eubacteriales</taxon>
        <taxon>Oscillospiraceae</taxon>
        <taxon>Ruminiclostridium</taxon>
    </lineage>
</organism>
<dbReference type="PANTHER" id="PTHR43649:SF33">
    <property type="entry name" value="POLYGALACTURONAN_RHAMNOGALACTURONAN-BINDING PROTEIN YTCQ"/>
    <property type="match status" value="1"/>
</dbReference>
<dbReference type="AlphaFoldDB" id="S0FKB9"/>
<feature type="chain" id="PRO_5039680525" evidence="7">
    <location>
        <begin position="29"/>
        <end position="538"/>
    </location>
</feature>
<evidence type="ECO:0000256" key="5">
    <source>
        <dbReference type="ARBA" id="ARBA00023288"/>
    </source>
</evidence>
<protein>
    <submittedName>
        <fullName evidence="8">ABC-type sugar transport system, periplasmic component</fullName>
    </submittedName>
</protein>
<keyword evidence="3" id="KW-0472">Membrane</keyword>
<evidence type="ECO:0000256" key="2">
    <source>
        <dbReference type="ARBA" id="ARBA00022729"/>
    </source>
</evidence>
<dbReference type="STRING" id="1195236.CTER_1402"/>
<dbReference type="PANTHER" id="PTHR43649">
    <property type="entry name" value="ARABINOSE-BINDING PROTEIN-RELATED"/>
    <property type="match status" value="1"/>
</dbReference>
<keyword evidence="1" id="KW-1003">Cell membrane</keyword>
<evidence type="ECO:0000256" key="7">
    <source>
        <dbReference type="SAM" id="SignalP"/>
    </source>
</evidence>
<dbReference type="Pfam" id="PF13416">
    <property type="entry name" value="SBP_bac_8"/>
    <property type="match status" value="1"/>
</dbReference>
<feature type="compositionally biased region" description="Low complexity" evidence="6">
    <location>
        <begin position="35"/>
        <end position="46"/>
    </location>
</feature>
<keyword evidence="8" id="KW-0813">Transport</keyword>
<dbReference type="eggNOG" id="COG1653">
    <property type="taxonomic scope" value="Bacteria"/>
</dbReference>
<keyword evidence="5" id="KW-0449">Lipoprotein</keyword>
<dbReference type="SUPFAM" id="SSF53850">
    <property type="entry name" value="Periplasmic binding protein-like II"/>
    <property type="match status" value="1"/>
</dbReference>
<dbReference type="PROSITE" id="PS51257">
    <property type="entry name" value="PROKAR_LIPOPROTEIN"/>
    <property type="match status" value="1"/>
</dbReference>
<dbReference type="RefSeq" id="WP_004624921.1">
    <property type="nucleotide sequence ID" value="NZ_AORV01000026.1"/>
</dbReference>
<keyword evidence="8" id="KW-0762">Sugar transport</keyword>
<dbReference type="EMBL" id="AORV01000026">
    <property type="protein sequence ID" value="EMS72660.1"/>
    <property type="molecule type" value="Genomic_DNA"/>
</dbReference>